<proteinExistence type="inferred from homology"/>
<sequence length="3094" mass="357389">TKDKVCDNLKKLEKMLRQSLSRIPLSYKEALEHLEESKILVSSIDSAEEDLMKLRQISGEMLRLCRGSDRALGRIVKVLWENWLGLLEAAKGLEITCEELKQEWKFINEELEREAIILDKLQEEQPESLKEKEKATREELVELLDFVNSFEENINQQQLLLLLLLHRIRNILNTPENAEGEAALPALCEIKAMQERCKKLYKKAQDHKDSVKAEIQERNKVTEEISAVTNALQNAASVLLQDADGKAEQLEELQSVIGRESQALEDIMEKLRIKYSEMYTIVPAEIETQLEDCKKLLQDLEEKVSSEILQNSPQYVLKRKAETINNGLQAIEKMLQQKSENIGKAKEVQKQIWDMLDLWHYKLNELDAEVQDIVEQNSCQAQELMDILVAPLQQYQQVSQRAERRTAILNKATNKMEEYEEHLKNVKDWIESTNSLLRADAQHDSAKSLHKHTDELQMALEDSEQKQNLLQGIFMELEELSPVFETESVMQQLNEMDVQVATLQHEIAEILPQILHVADVSLGDPKVILEHVGPMQKTIVRIQSYEDALQVPGLKMQPFSVFQRARQLLRELKKLEKITKEQNELLEVRLSEIEQKVLSLLEDCGDSADYQQKTEALSLKLKEVKRNLENVQMMLQDKYSEEQVNHMNVVQAQSSFQIITVHIIAHAILCAQDLKLKAAEQKSLIDFIESCVEKMQPQLEDSVTPQSESSKQADATLAPKDHMGNKWQYLQQELSSKMKSPPCQLVEPQVSKMNMLPRGTFSGAGTPTVEELKTYTVQLGDLSQEANVVTENWLAFTQDNVAEEVSSNLDRKLFELLLAISRCLNNMEEMLNTSVLSTEEAAVQQALYETLSVELQKLHADLSDKKDDLLKSISCAGGSTDVFCECFNNLQARLEQTQAATASRSSSMKAGLDHNSNYLNQTRLLYDQLTEKKAALQQCLNELRGHNVSEQLEVILFEGNESFYSISYYFQFSAISMWGILKAKYVELNSPSISESQYEDLLHGFAELVAIGREKMAQDPKHLTKSRAALQSHLKNHKVGDFFCNLMTRMAYMEAFSKRVTPSVLQKREEFWRELVNEVKLLEKKACQYGIHLESLLKDWMVFDEECLVFNKELEALASALPSVSLVEETEERLLERIALLEKIKSSVDEKHAKLYQMVKEGKKLLTAVSCPEIRSQIGKLEEQWLSLTKKVGHELHRLQTLLKLLVSYNRDSEELMKWLDSAQQRMNFWKEQSLNVSQDLATIRDNISSLFTFSKEVDEKSSLKSSVVSTASQLLHVKQADTAALRSSLAKFEQKWGELITQLPAIQEKLHQLQMEKLSSREAIAELMAWLDHVEQQQEREEPINSQHGAAQVKTLLQKYKEYMMEMNFKQWMVDFVNQSLLQMSTCDVESKRYERTEFAECLGEMNLRWHRLQASLNRKIQDLEHILEDITENENKAQTLYNWLEAQSDRLRSLQTPASLISAQNTLDDCKELENQLTAKSKALDELKESLASNGSAEQAPEAQSLRIAELCEMKDSIVNQVAQLKASMESVLEQWRAYDEIYAEVNLMTTRYLYCIDQCKPSGEETSLEALKKQVKTLQALQDESENSEESWAKLQAAASNLKKNCSPSFAEIIDQKCTEAHTRWNSVNEDITDQLRAAQAALQLWEPFDALCTETAAKLQQYSQQCAQLLDARVPEENTIETLEQRIQEMKNLQHGLQNIAGCRTQIYLQADRIKQQAGTAAEAVLLEKLQPFQRATYLEKMLQRKFGVDGRSFSPALLWRYSVPSFQNQTLELAALSPSIESLNEASIKLPLSDFTLKKMQSLTRQWSQKTAAALECCSMLEGTQNDEKKFFQKCEKWMKFLEKMKEALKTDIPGNFEELQEQQRVYEMLQTEISINQQIFNSIIEKVLLSLESGEAEKRTEFISKLTLLKEQWQNVIRMVQQRKKDIDGLVSQWQLFRSSLQSLNRFLDDTNSFLTAVKSQDCYSLYQLRNVIHDFKSKAVILQRWQAMYTLVIDVGEKLRTVSDPDTSAALQEELSQLQQRWGKTQALILTFYTSLVLSEQTCDRFEKQTKELESRLQELKEKIKDPLPVEHEELHKAKEHIKELEQSLADWAHDMKELQAMKAELAHLILTEDMMVLKEQVEHLHRQWEELCLRVSLRKQEIEDRLNAWIVFNEKNKELCSWLVQMESKVLQTADVSIEDMIDKLQKDCMEEINLFSENKLHLKQMGDQLIKASNKSRVAEIDDKLNKINDRWQHLFDVIGARVKKLKETFAFIQLLDKNMSNLRTWLARIESELSKPVVYDICDDQEIQKRLAEQQDLQRDIEQHTAGVESVFNICEVLLHDSDACANETECDSIQQTTRSLDRRWRNICAMSMERRMKIEETWRLWQRFLDDYSRFEDWLKASENIAARPNSSEVLYTHAKEELKKFEAFQRQIHERLTQLELINKQYRRLARENRTDSASKLKQMVHEGNQRWDNLQKRVASILRRLKHFTNRRDEFEGTRESILVWLTEMDLQLTNVEHFSKSNFDDKMRQLNGFQQEITLNTNKIDQLIVFGEQLIQKSEPLDAILIEDELEELHRYCQEVFGRVARFHQRLTSRDPGLDDEKDNSENETDQEDSREIQNDPWHKKAITEGPSSTQSLCHLMPPTQGHERSGCETPVSVDSIPLEWDHTGDVGGSSSHEDDEEATYYSALSDVEITENPEAYLKMTTKTLKASSGKSVSEAHPWHSPGSPVCRKHRYNQAEMVGNVLSGPETSTPYKPDYVSIIDRWELIQAQDLRNKLRMKQKLQQWQQLDSDLSDISAWLDKTEQELEELQKVKHPTSMQALEQKVKTLKDMLKAFDNYKAVLLSANLSSKEFQKADSTEFKELQNRLRKVNLHWEKATRALDTWRKGLQQALLHCQDFHDQSQKLILWLASAESRRNEAQITDPNADLNTILECQKELMQLEKELLEQQLNVNSLQELTAYLLLKSDGDYIEEEEKVHVIGTKLKQLIEQVSHDLKTIQGNLVIPDDLDSGVYNPEEEKSSPAVRKVSCWPVQANPRSPSFFYRVLRAALPLQLFFLLLLLLACMIPSSEEDYSCTQANNFARSFYPMLRYTNGPPPT</sequence>
<dbReference type="InterPro" id="IPR012315">
    <property type="entry name" value="KASH"/>
</dbReference>
<evidence type="ECO:0000256" key="4">
    <source>
        <dbReference type="ARBA" id="ARBA00022490"/>
    </source>
</evidence>
<evidence type="ECO:0000256" key="2">
    <source>
        <dbReference type="ARBA" id="ARBA00004605"/>
    </source>
</evidence>
<evidence type="ECO:0000313" key="19">
    <source>
        <dbReference type="Ensembl" id="ENSCCEP00000015136.1"/>
    </source>
</evidence>
<evidence type="ECO:0000256" key="10">
    <source>
        <dbReference type="ARBA" id="ARBA00023136"/>
    </source>
</evidence>
<organism evidence="19 20">
    <name type="scientific">Cyanistes caeruleus</name>
    <name type="common">Eurasian blue tit</name>
    <name type="synonym">Parus caeruleus</name>
    <dbReference type="NCBI Taxonomy" id="156563"/>
    <lineage>
        <taxon>Eukaryota</taxon>
        <taxon>Metazoa</taxon>
        <taxon>Chordata</taxon>
        <taxon>Craniata</taxon>
        <taxon>Vertebrata</taxon>
        <taxon>Euteleostomi</taxon>
        <taxon>Archelosauria</taxon>
        <taxon>Archosauria</taxon>
        <taxon>Dinosauria</taxon>
        <taxon>Saurischia</taxon>
        <taxon>Theropoda</taxon>
        <taxon>Coelurosauria</taxon>
        <taxon>Aves</taxon>
        <taxon>Neognathae</taxon>
        <taxon>Neoaves</taxon>
        <taxon>Telluraves</taxon>
        <taxon>Australaves</taxon>
        <taxon>Passeriformes</taxon>
        <taxon>Paridae</taxon>
        <taxon>Cyanistes</taxon>
    </lineage>
</organism>
<evidence type="ECO:0000256" key="12">
    <source>
        <dbReference type="ARBA" id="ARBA00023203"/>
    </source>
</evidence>
<feature type="coiled-coil region" evidence="16">
    <location>
        <begin position="1415"/>
        <end position="1492"/>
    </location>
</feature>
<feature type="coiled-coil region" evidence="16">
    <location>
        <begin position="1571"/>
        <end position="1601"/>
    </location>
</feature>
<evidence type="ECO:0000256" key="13">
    <source>
        <dbReference type="ARBA" id="ARBA00023212"/>
    </source>
</evidence>
<keyword evidence="11" id="KW-1015">Disulfide bond</keyword>
<dbReference type="InterPro" id="IPR018159">
    <property type="entry name" value="Spectrin/alpha-actinin"/>
</dbReference>
<dbReference type="FunFam" id="1.20.58.60:FF:000115">
    <property type="entry name" value="nesprin-2 isoform X2"/>
    <property type="match status" value="1"/>
</dbReference>
<protein>
    <submittedName>
        <fullName evidence="19">Spectrin repeat containing nuclear envelope protein 2</fullName>
    </submittedName>
</protein>
<evidence type="ECO:0000256" key="3">
    <source>
        <dbReference type="ARBA" id="ARBA00008619"/>
    </source>
</evidence>
<dbReference type="InterPro" id="IPR056887">
    <property type="entry name" value="SYNE1/2_dom"/>
</dbReference>
<evidence type="ECO:0000256" key="5">
    <source>
        <dbReference type="ARBA" id="ARBA00022553"/>
    </source>
</evidence>
<feature type="domain" description="KASH" evidence="18">
    <location>
        <begin position="3035"/>
        <end position="3094"/>
    </location>
</feature>
<evidence type="ECO:0000313" key="20">
    <source>
        <dbReference type="Proteomes" id="UP000694410"/>
    </source>
</evidence>
<keyword evidence="14" id="KW-0539">Nucleus</keyword>
<feature type="topological domain" description="Cytoplasmic" evidence="15">
    <location>
        <begin position="1"/>
        <end position="3043"/>
    </location>
</feature>
<dbReference type="Ensembl" id="ENSCCET00000023511.1">
    <property type="protein sequence ID" value="ENSCCEP00000015136.1"/>
    <property type="gene ID" value="ENSCCEG00000013289.1"/>
</dbReference>
<dbReference type="PANTHER" id="PTHR14514:SF4">
    <property type="entry name" value="NESPRIN-2"/>
    <property type="match status" value="1"/>
</dbReference>
<dbReference type="SUPFAM" id="SSF46966">
    <property type="entry name" value="Spectrin repeat"/>
    <property type="match status" value="13"/>
</dbReference>
<evidence type="ECO:0000256" key="17">
    <source>
        <dbReference type="SAM" id="MobiDB-lite"/>
    </source>
</evidence>
<dbReference type="PANTHER" id="PTHR14514">
    <property type="entry name" value="PKA ANCHORING PROTEIN"/>
    <property type="match status" value="1"/>
</dbReference>
<feature type="region of interest" description="Disordered" evidence="17">
    <location>
        <begin position="2587"/>
        <end position="2630"/>
    </location>
</feature>
<dbReference type="Pfam" id="PF00435">
    <property type="entry name" value="Spectrin"/>
    <property type="match status" value="4"/>
</dbReference>
<feature type="compositionally biased region" description="Basic and acidic residues" evidence="17">
    <location>
        <begin position="2606"/>
        <end position="2621"/>
    </location>
</feature>
<keyword evidence="7" id="KW-0677">Repeat</keyword>
<keyword evidence="5" id="KW-0597">Phosphoprotein</keyword>
<dbReference type="FunFam" id="1.20.58.60:FF:000126">
    <property type="entry name" value="Spectrin repeat containing, nuclear envelope 1a"/>
    <property type="match status" value="1"/>
</dbReference>
<reference evidence="19" key="2">
    <citation type="submission" date="2025-09" db="UniProtKB">
        <authorList>
            <consortium name="Ensembl"/>
        </authorList>
    </citation>
    <scope>IDENTIFICATION</scope>
</reference>
<keyword evidence="13" id="KW-0206">Cytoskeleton</keyword>
<evidence type="ECO:0000256" key="15">
    <source>
        <dbReference type="PROSITE-ProRule" id="PRU00385"/>
    </source>
</evidence>
<dbReference type="InterPro" id="IPR002017">
    <property type="entry name" value="Spectrin_repeat"/>
</dbReference>
<feature type="region of interest" description="Disordered" evidence="17">
    <location>
        <begin position="699"/>
        <end position="718"/>
    </location>
</feature>
<evidence type="ECO:0000259" key="18">
    <source>
        <dbReference type="PROSITE" id="PS51049"/>
    </source>
</evidence>
<feature type="coiled-coil region" evidence="16">
    <location>
        <begin position="565"/>
        <end position="641"/>
    </location>
</feature>
<dbReference type="PROSITE" id="PS51049">
    <property type="entry name" value="KASH"/>
    <property type="match status" value="1"/>
</dbReference>
<feature type="coiled-coil region" evidence="16">
    <location>
        <begin position="2925"/>
        <end position="2954"/>
    </location>
</feature>
<accession>A0A8C0V038</accession>
<dbReference type="GO" id="GO:0005640">
    <property type="term" value="C:nuclear outer membrane"/>
    <property type="evidence" value="ECO:0007669"/>
    <property type="project" value="UniProtKB-SubCell"/>
</dbReference>
<dbReference type="Proteomes" id="UP000694410">
    <property type="component" value="Unplaced"/>
</dbReference>
<feature type="compositionally biased region" description="Polar residues" evidence="17">
    <location>
        <begin position="699"/>
        <end position="713"/>
    </location>
</feature>
<evidence type="ECO:0000256" key="6">
    <source>
        <dbReference type="ARBA" id="ARBA00022692"/>
    </source>
</evidence>
<dbReference type="FunFam" id="1.20.58.60:FF:000073">
    <property type="entry name" value="Nesprin-1 isoform 1"/>
    <property type="match status" value="1"/>
</dbReference>
<feature type="coiled-coil region" evidence="16">
    <location>
        <begin position="90"/>
        <end position="138"/>
    </location>
</feature>
<comment type="similarity">
    <text evidence="3">Belongs to the nesprin family.</text>
</comment>
<evidence type="ECO:0000256" key="14">
    <source>
        <dbReference type="ARBA" id="ARBA00023242"/>
    </source>
</evidence>
<dbReference type="GO" id="GO:0003779">
    <property type="term" value="F:actin binding"/>
    <property type="evidence" value="ECO:0007669"/>
    <property type="project" value="UniProtKB-KW"/>
</dbReference>
<dbReference type="CDD" id="cd00176">
    <property type="entry name" value="SPEC"/>
    <property type="match status" value="5"/>
</dbReference>
<keyword evidence="6 15" id="KW-0812">Transmembrane</keyword>
<dbReference type="FunFam" id="1.20.58.60:FF:000112">
    <property type="entry name" value="nesprin-1 isoform X4"/>
    <property type="match status" value="1"/>
</dbReference>
<evidence type="ECO:0000256" key="16">
    <source>
        <dbReference type="SAM" id="Coils"/>
    </source>
</evidence>
<feature type="compositionally biased region" description="Acidic residues" evidence="17">
    <location>
        <begin position="2594"/>
        <end position="2605"/>
    </location>
</feature>
<evidence type="ECO:0000256" key="9">
    <source>
        <dbReference type="ARBA" id="ARBA00023054"/>
    </source>
</evidence>
<name>A0A8C0V038_CYACU</name>
<keyword evidence="4" id="KW-0963">Cytoplasm</keyword>
<evidence type="ECO:0000256" key="7">
    <source>
        <dbReference type="ARBA" id="ARBA00022737"/>
    </source>
</evidence>
<dbReference type="SMART" id="SM00150">
    <property type="entry name" value="SPEC"/>
    <property type="match status" value="16"/>
</dbReference>
<dbReference type="Pfam" id="PF10541">
    <property type="entry name" value="KASH"/>
    <property type="match status" value="1"/>
</dbReference>
<comment type="subcellular location">
    <subcellularLocation>
        <location evidence="1">Cytoplasm</location>
        <location evidence="1">Cytoskeleton</location>
    </subcellularLocation>
    <subcellularLocation>
        <location evidence="2">Nucleus outer membrane</location>
        <topology evidence="2">Single-pass type IV membrane protein</topology>
        <orientation evidence="2">Cytoplasmic side</orientation>
    </subcellularLocation>
</comment>
<dbReference type="GO" id="GO:0005856">
    <property type="term" value="C:cytoskeleton"/>
    <property type="evidence" value="ECO:0007669"/>
    <property type="project" value="UniProtKB-SubCell"/>
</dbReference>
<feature type="coiled-coil region" evidence="16">
    <location>
        <begin position="2043"/>
        <end position="2109"/>
    </location>
</feature>
<reference evidence="19" key="1">
    <citation type="submission" date="2025-08" db="UniProtKB">
        <authorList>
            <consortium name="Ensembl"/>
        </authorList>
    </citation>
    <scope>IDENTIFICATION</scope>
</reference>
<evidence type="ECO:0000256" key="11">
    <source>
        <dbReference type="ARBA" id="ARBA00023157"/>
    </source>
</evidence>
<dbReference type="Gene3D" id="1.20.58.60">
    <property type="match status" value="10"/>
</dbReference>
<evidence type="ECO:0000256" key="1">
    <source>
        <dbReference type="ARBA" id="ARBA00004245"/>
    </source>
</evidence>
<dbReference type="SMART" id="SM01249">
    <property type="entry name" value="KASH"/>
    <property type="match status" value="1"/>
</dbReference>
<keyword evidence="12" id="KW-0009">Actin-binding</keyword>
<dbReference type="Pfam" id="PF25035">
    <property type="entry name" value="SYNE1"/>
    <property type="match status" value="1"/>
</dbReference>
<keyword evidence="10 15" id="KW-0472">Membrane</keyword>
<feature type="coiled-coil region" evidence="16">
    <location>
        <begin position="250"/>
        <end position="348"/>
    </location>
</feature>
<keyword evidence="20" id="KW-1185">Reference proteome</keyword>
<keyword evidence="9 16" id="KW-0175">Coiled coil</keyword>
<feature type="topological domain" description="Perinuclear space" evidence="15">
    <location>
        <begin position="3065"/>
        <end position="3094"/>
    </location>
</feature>
<evidence type="ECO:0000256" key="8">
    <source>
        <dbReference type="ARBA" id="ARBA00022989"/>
    </source>
</evidence>
<dbReference type="FunFam" id="1.20.58.60:FF:000041">
    <property type="entry name" value="Nesprin-1 isoform 1"/>
    <property type="match status" value="1"/>
</dbReference>
<gene>
    <name evidence="19" type="primary">SYNE2</name>
</gene>
<keyword evidence="8" id="KW-1133">Transmembrane helix</keyword>
<feature type="coiled-coil region" evidence="16">
    <location>
        <begin position="402"/>
        <end position="429"/>
    </location>
</feature>